<dbReference type="EMBL" id="PGOL01007418">
    <property type="protein sequence ID" value="PKI32713.1"/>
    <property type="molecule type" value="Genomic_DNA"/>
</dbReference>
<organism evidence="2 3">
    <name type="scientific">Punica granatum</name>
    <name type="common">Pomegranate</name>
    <dbReference type="NCBI Taxonomy" id="22663"/>
    <lineage>
        <taxon>Eukaryota</taxon>
        <taxon>Viridiplantae</taxon>
        <taxon>Streptophyta</taxon>
        <taxon>Embryophyta</taxon>
        <taxon>Tracheophyta</taxon>
        <taxon>Spermatophyta</taxon>
        <taxon>Magnoliopsida</taxon>
        <taxon>eudicotyledons</taxon>
        <taxon>Gunneridae</taxon>
        <taxon>Pentapetalae</taxon>
        <taxon>rosids</taxon>
        <taxon>malvids</taxon>
        <taxon>Myrtales</taxon>
        <taxon>Lythraceae</taxon>
        <taxon>Punica</taxon>
    </lineage>
</organism>
<keyword evidence="3" id="KW-1185">Reference proteome</keyword>
<name>A0A2I0HMA8_PUNGR</name>
<feature type="compositionally biased region" description="Basic and acidic residues" evidence="1">
    <location>
        <begin position="25"/>
        <end position="45"/>
    </location>
</feature>
<evidence type="ECO:0000313" key="2">
    <source>
        <dbReference type="EMBL" id="PKI32713.1"/>
    </source>
</evidence>
<evidence type="ECO:0000256" key="1">
    <source>
        <dbReference type="SAM" id="MobiDB-lite"/>
    </source>
</evidence>
<evidence type="ECO:0000313" key="3">
    <source>
        <dbReference type="Proteomes" id="UP000233551"/>
    </source>
</evidence>
<reference evidence="2 3" key="1">
    <citation type="submission" date="2017-11" db="EMBL/GenBank/DDBJ databases">
        <title>De-novo sequencing of pomegranate (Punica granatum L.) genome.</title>
        <authorList>
            <person name="Akparov Z."/>
            <person name="Amiraslanov A."/>
            <person name="Hajiyeva S."/>
            <person name="Abbasov M."/>
            <person name="Kaur K."/>
            <person name="Hamwieh A."/>
            <person name="Solovyev V."/>
            <person name="Salamov A."/>
            <person name="Braich B."/>
            <person name="Kosarev P."/>
            <person name="Mahmoud A."/>
            <person name="Hajiyev E."/>
            <person name="Babayeva S."/>
            <person name="Izzatullayeva V."/>
            <person name="Mammadov A."/>
            <person name="Mammadov A."/>
            <person name="Sharifova S."/>
            <person name="Ojaghi J."/>
            <person name="Eynullazada K."/>
            <person name="Bayramov B."/>
            <person name="Abdulazimova A."/>
            <person name="Shahmuradov I."/>
        </authorList>
    </citation>
    <scope>NUCLEOTIDE SEQUENCE [LARGE SCALE GENOMIC DNA]</scope>
    <source>
        <strain evidence="3">cv. AG2017</strain>
        <tissue evidence="2">Leaf</tissue>
    </source>
</reference>
<accession>A0A2I0HMA8</accession>
<sequence>MAGNNRSPRMAGNNRSPRASCNDPSPRRERGLGDKKALSGRHSCDADADGNEII</sequence>
<feature type="region of interest" description="Disordered" evidence="1">
    <location>
        <begin position="1"/>
        <end position="54"/>
    </location>
</feature>
<gene>
    <name evidence="2" type="ORF">CRG98_046887</name>
</gene>
<protein>
    <submittedName>
        <fullName evidence="2">Uncharacterized protein</fullName>
    </submittedName>
</protein>
<comment type="caution">
    <text evidence="2">The sequence shown here is derived from an EMBL/GenBank/DDBJ whole genome shotgun (WGS) entry which is preliminary data.</text>
</comment>
<feature type="compositionally biased region" description="Polar residues" evidence="1">
    <location>
        <begin position="1"/>
        <end position="23"/>
    </location>
</feature>
<dbReference type="Proteomes" id="UP000233551">
    <property type="component" value="Unassembled WGS sequence"/>
</dbReference>
<dbReference type="AlphaFoldDB" id="A0A2I0HMA8"/>
<proteinExistence type="predicted"/>